<proteinExistence type="predicted"/>
<dbReference type="AlphaFoldDB" id="A0A3A6QR72"/>
<dbReference type="RefSeq" id="WP_120083553.1">
    <property type="nucleotide sequence ID" value="NZ_QMDW01000004.1"/>
</dbReference>
<evidence type="ECO:0000313" key="2">
    <source>
        <dbReference type="EMBL" id="RJX50757.1"/>
    </source>
</evidence>
<evidence type="ECO:0000313" key="3">
    <source>
        <dbReference type="Proteomes" id="UP000281564"/>
    </source>
</evidence>
<accession>A0A3A6QR72</accession>
<feature type="domain" description="PIN" evidence="1">
    <location>
        <begin position="1"/>
        <end position="120"/>
    </location>
</feature>
<dbReference type="Proteomes" id="UP000281564">
    <property type="component" value="Unassembled WGS sequence"/>
</dbReference>
<dbReference type="Gene3D" id="3.40.50.1010">
    <property type="entry name" value="5'-nuclease"/>
    <property type="match status" value="1"/>
</dbReference>
<dbReference type="OrthoDB" id="194754at2157"/>
<gene>
    <name evidence="2" type="ORF">DP106_03935</name>
</gene>
<dbReference type="InterPro" id="IPR029060">
    <property type="entry name" value="PIN-like_dom_sf"/>
</dbReference>
<evidence type="ECO:0000259" key="1">
    <source>
        <dbReference type="Pfam" id="PF01850"/>
    </source>
</evidence>
<name>A0A3A6QR72_9EURY</name>
<protein>
    <submittedName>
        <fullName evidence="2">PIN domain nuclease</fullName>
    </submittedName>
</protein>
<dbReference type="Pfam" id="PF01850">
    <property type="entry name" value="PIN"/>
    <property type="match status" value="1"/>
</dbReference>
<reference evidence="2 3" key="1">
    <citation type="submission" date="2018-06" db="EMBL/GenBank/DDBJ databases">
        <title>Halonotius sp. F13-13 a new haloarchaeeon isolated from a solar saltern from Isla Cristina, Huelva, Spain.</title>
        <authorList>
            <person name="Duran-Viseras A."/>
            <person name="Sanchez-Porro C."/>
            <person name="Ventosa A."/>
        </authorList>
    </citation>
    <scope>NUCLEOTIDE SEQUENCE [LARGE SCALE GENOMIC DNA]</scope>
    <source>
        <strain evidence="2 3">CECT 7525</strain>
    </source>
</reference>
<sequence length="132" mass="14580">MYVETDFLIGLAKQDDWLQDAALDALDDYEDIHTSIAAYTEFFMLTYDPETADYGIDIGRVVADLVELVPVQPPEHEEAVLTAAVLAAEQEFTPFDAIHAGIAIVSDESVLTTEQDYDAIELDRVPLDKLGS</sequence>
<dbReference type="SUPFAM" id="SSF88723">
    <property type="entry name" value="PIN domain-like"/>
    <property type="match status" value="1"/>
</dbReference>
<dbReference type="EMBL" id="QMDW01000004">
    <property type="protein sequence ID" value="RJX50757.1"/>
    <property type="molecule type" value="Genomic_DNA"/>
</dbReference>
<comment type="caution">
    <text evidence="2">The sequence shown here is derived from an EMBL/GenBank/DDBJ whole genome shotgun (WGS) entry which is preliminary data.</text>
</comment>
<keyword evidence="3" id="KW-1185">Reference proteome</keyword>
<organism evidence="2 3">
    <name type="scientific">Halonotius pteroides</name>
    <dbReference type="NCBI Taxonomy" id="268735"/>
    <lineage>
        <taxon>Archaea</taxon>
        <taxon>Methanobacteriati</taxon>
        <taxon>Methanobacteriota</taxon>
        <taxon>Stenosarchaea group</taxon>
        <taxon>Halobacteria</taxon>
        <taxon>Halobacteriales</taxon>
        <taxon>Haloferacaceae</taxon>
        <taxon>Halonotius</taxon>
    </lineage>
</organism>
<dbReference type="InterPro" id="IPR002716">
    <property type="entry name" value="PIN_dom"/>
</dbReference>